<proteinExistence type="predicted"/>
<feature type="region of interest" description="Disordered" evidence="1">
    <location>
        <begin position="238"/>
        <end position="267"/>
    </location>
</feature>
<dbReference type="KEGG" id="vg:25026432"/>
<evidence type="ECO:0000313" key="2">
    <source>
        <dbReference type="EMBL" id="AEV80379.1"/>
    </source>
</evidence>
<evidence type="ECO:0000256" key="1">
    <source>
        <dbReference type="SAM" id="MobiDB-lite"/>
    </source>
</evidence>
<feature type="compositionally biased region" description="Low complexity" evidence="1">
    <location>
        <begin position="361"/>
        <end position="370"/>
    </location>
</feature>
<name>G8XT86_SCMVC</name>
<reference evidence="2 3" key="1">
    <citation type="submission" date="2011-12" db="EMBL/GenBank/DDBJ databases">
        <title>Comparative genomics of primate cytomegaloviruses.</title>
        <authorList>
            <person name="Davison A.J."/>
            <person name="Holton M."/>
            <person name="Dolan A."/>
            <person name="Dargan D.J."/>
            <person name="Gatherer D."/>
            <person name="Hayward G.S."/>
        </authorList>
    </citation>
    <scope>NUCLEOTIDE SEQUENCE [LARGE SCALE GENOMIC DNA]</scope>
    <source>
        <strain evidence="2">2715</strain>
    </source>
</reference>
<dbReference type="RefSeq" id="YP_004935990.1">
    <property type="nucleotide sequence ID" value="NC_012783.2"/>
</dbReference>
<feature type="region of interest" description="Disordered" evidence="1">
    <location>
        <begin position="357"/>
        <end position="378"/>
    </location>
</feature>
<dbReference type="EMBL" id="FJ483968">
    <property type="protein sequence ID" value="AEV80379.1"/>
    <property type="molecule type" value="Genomic_DNA"/>
</dbReference>
<dbReference type="OrthoDB" id="33613at10239"/>
<organism evidence="2 3">
    <name type="scientific">Simian cytomegalovirus (strain Colburn)</name>
    <dbReference type="NCBI Taxonomy" id="50292"/>
    <lineage>
        <taxon>Viruses</taxon>
        <taxon>Duplodnaviria</taxon>
        <taxon>Heunggongvirae</taxon>
        <taxon>Peploviricota</taxon>
        <taxon>Herviviricetes</taxon>
        <taxon>Herpesvirales</taxon>
        <taxon>Orthoherpesviridae</taxon>
        <taxon>Betaherpesvirinae</taxon>
        <taxon>Cytomegalovirus</taxon>
        <taxon>Cytomegalovirus cercopithecinebeta5</taxon>
    </lineage>
</organism>
<sequence>MARHRCHKYWLLWLSVILGNWISLVNALEIVDECSEEQSIMQAAMRQMAVRMAAAPVRSRRTSVDGRPPSIPSYLDVRSPRPPRHRHDEDPVSANLRWQQEQMQFFMGVQRSRMQSRPWIPPGPPPPVRLPVQFARHTLGYGPVPDLPALALAEAPPMPAAVAEEESRVVIVRNSRPPNAGPGPRLPHQRRNALTFTGSTDSLDLARLRLSHEQSHRELAYRWKHCPRKRALRTKSVCTVPPRPPTISEPMEFRPAPSPEPPRRRTLSDRVRNGCRILLRKQKKDEHRHRWHVRRRSVPTSIFEEDIGNEEPKRPNLMSRTHSWLQHRLSIHHHVWRLRRSTNNEESLITPLSAHFTRGVASRSSASRSRPPSPSESVTINLETGEVTVIASDEERMQRNEQEHVLASRQMCRPDSTETLQTCTGETSPRRTLLGTSLGLWLSSHWLHHHRRS</sequence>
<accession>G8XT86</accession>
<organismHost>
    <name type="scientific">Macaca</name>
    <name type="common">macaques</name>
    <dbReference type="NCBI Taxonomy" id="9539"/>
</organismHost>
<dbReference type="Proteomes" id="UP000116555">
    <property type="component" value="Segment"/>
</dbReference>
<dbReference type="GeneID" id="25026432"/>
<protein>
    <submittedName>
        <fullName evidence="2">Protein UL13</fullName>
    </submittedName>
</protein>
<keyword evidence="3" id="KW-1185">Reference proteome</keyword>
<evidence type="ECO:0000313" key="3">
    <source>
        <dbReference type="Proteomes" id="UP000116555"/>
    </source>
</evidence>
<gene>
    <name evidence="2" type="primary">UL13</name>
</gene>
<feature type="region of interest" description="Disordered" evidence="1">
    <location>
        <begin position="58"/>
        <end position="91"/>
    </location>
</feature>